<name>A0AAN7UCK2_9PEZI</name>
<dbReference type="InterPro" id="IPR036396">
    <property type="entry name" value="Cyt_P450_sf"/>
</dbReference>
<dbReference type="SUPFAM" id="SSF48264">
    <property type="entry name" value="Cytochrome P450"/>
    <property type="match status" value="1"/>
</dbReference>
<evidence type="ECO:0000313" key="7">
    <source>
        <dbReference type="Proteomes" id="UP001305414"/>
    </source>
</evidence>
<dbReference type="GO" id="GO:0004497">
    <property type="term" value="F:monooxygenase activity"/>
    <property type="evidence" value="ECO:0007669"/>
    <property type="project" value="InterPro"/>
</dbReference>
<dbReference type="PANTHER" id="PTHR24305">
    <property type="entry name" value="CYTOCHROME P450"/>
    <property type="match status" value="1"/>
</dbReference>
<organism evidence="6 7">
    <name type="scientific">Xylaria bambusicola</name>
    <dbReference type="NCBI Taxonomy" id="326684"/>
    <lineage>
        <taxon>Eukaryota</taxon>
        <taxon>Fungi</taxon>
        <taxon>Dikarya</taxon>
        <taxon>Ascomycota</taxon>
        <taxon>Pezizomycotina</taxon>
        <taxon>Sordariomycetes</taxon>
        <taxon>Xylariomycetidae</taxon>
        <taxon>Xylariales</taxon>
        <taxon>Xylariaceae</taxon>
        <taxon>Xylaria</taxon>
    </lineage>
</organism>
<evidence type="ECO:0000313" key="6">
    <source>
        <dbReference type="EMBL" id="KAK5625803.1"/>
    </source>
</evidence>
<accession>A0AAN7UCK2</accession>
<dbReference type="Gene3D" id="1.10.630.10">
    <property type="entry name" value="Cytochrome P450"/>
    <property type="match status" value="1"/>
</dbReference>
<evidence type="ECO:0000256" key="2">
    <source>
        <dbReference type="ARBA" id="ARBA00022617"/>
    </source>
</evidence>
<keyword evidence="2" id="KW-0349">Heme</keyword>
<evidence type="ECO:0000256" key="4">
    <source>
        <dbReference type="ARBA" id="ARBA00023002"/>
    </source>
</evidence>
<reference evidence="6 7" key="1">
    <citation type="submission" date="2023-10" db="EMBL/GenBank/DDBJ databases">
        <title>Draft genome sequence of Xylaria bambusicola isolate GMP-LS, the root and basal stem rot pathogen of sugarcane in Indonesia.</title>
        <authorList>
            <person name="Selvaraj P."/>
            <person name="Muralishankar V."/>
            <person name="Muruganantham S."/>
            <person name="Sp S."/>
            <person name="Haryani S."/>
            <person name="Lau K.J.X."/>
            <person name="Naqvi N.I."/>
        </authorList>
    </citation>
    <scope>NUCLEOTIDE SEQUENCE [LARGE SCALE GENOMIC DNA]</scope>
    <source>
        <strain evidence="6">GMP-LS</strain>
    </source>
</reference>
<dbReference type="AlphaFoldDB" id="A0AAN7UCK2"/>
<evidence type="ECO:0000256" key="5">
    <source>
        <dbReference type="ARBA" id="ARBA00023004"/>
    </source>
</evidence>
<dbReference type="GO" id="GO:0005506">
    <property type="term" value="F:iron ion binding"/>
    <property type="evidence" value="ECO:0007669"/>
    <property type="project" value="InterPro"/>
</dbReference>
<comment type="caution">
    <text evidence="6">The sequence shown here is derived from an EMBL/GenBank/DDBJ whole genome shotgun (WGS) entry which is preliminary data.</text>
</comment>
<dbReference type="GO" id="GO:0020037">
    <property type="term" value="F:heme binding"/>
    <property type="evidence" value="ECO:0007669"/>
    <property type="project" value="InterPro"/>
</dbReference>
<proteinExistence type="inferred from homology"/>
<gene>
    <name evidence="6" type="ORF">RRF57_001519</name>
</gene>
<dbReference type="Proteomes" id="UP001305414">
    <property type="component" value="Unassembled WGS sequence"/>
</dbReference>
<keyword evidence="3" id="KW-0479">Metal-binding</keyword>
<evidence type="ECO:0008006" key="8">
    <source>
        <dbReference type="Google" id="ProtNLM"/>
    </source>
</evidence>
<sequence>MSLRDHEQPALCPYRKASCIFGLCTCNIKIKSLSATGPIYVGQLHEKYGPVVRLGPSQVGVADIAAAKKIYTVKGDFVKTDYYLGLGYRKENVINTLGPETHRRHRKLLSQPMSETSLKAMDLQIEEKIIRFVDIYKWWICMATDTIGQLTFGESFHMLKEEKVNTAIRDLQLVRAVSSIRTQLWALMPILYQFLIGRKTKKRRQDSIIKIRLPGFTDSLKTMSDRQSKDAIAKLQKLGEEMENKGEQKPRHYHTDWQKHFSTTSNTLTYLTWALCRNPELRDQLVKELKTLPAEFTDEHLKTLPESRKRSAASLLYLMAFHDTFRKKGLI</sequence>
<comment type="similarity">
    <text evidence="1">Belongs to the cytochrome P450 family.</text>
</comment>
<evidence type="ECO:0000256" key="3">
    <source>
        <dbReference type="ARBA" id="ARBA00022723"/>
    </source>
</evidence>
<keyword evidence="5" id="KW-0408">Iron</keyword>
<dbReference type="Pfam" id="PF00067">
    <property type="entry name" value="p450"/>
    <property type="match status" value="1"/>
</dbReference>
<keyword evidence="4" id="KW-0560">Oxidoreductase</keyword>
<dbReference type="InterPro" id="IPR001128">
    <property type="entry name" value="Cyt_P450"/>
</dbReference>
<evidence type="ECO:0000256" key="1">
    <source>
        <dbReference type="ARBA" id="ARBA00010617"/>
    </source>
</evidence>
<keyword evidence="7" id="KW-1185">Reference proteome</keyword>
<dbReference type="EMBL" id="JAWHQM010000002">
    <property type="protein sequence ID" value="KAK5625803.1"/>
    <property type="molecule type" value="Genomic_DNA"/>
</dbReference>
<protein>
    <recommendedName>
        <fullName evidence="8">Cytochrome P450</fullName>
    </recommendedName>
</protein>
<dbReference type="InterPro" id="IPR050121">
    <property type="entry name" value="Cytochrome_P450_monoxygenase"/>
</dbReference>
<dbReference type="GO" id="GO:0016705">
    <property type="term" value="F:oxidoreductase activity, acting on paired donors, with incorporation or reduction of molecular oxygen"/>
    <property type="evidence" value="ECO:0007669"/>
    <property type="project" value="InterPro"/>
</dbReference>
<dbReference type="PANTHER" id="PTHR24305:SF96">
    <property type="entry name" value="CYTOCHROME P450 MONOOXYGENASE STCB-RELATED"/>
    <property type="match status" value="1"/>
</dbReference>